<dbReference type="InterPro" id="IPR036291">
    <property type="entry name" value="NAD(P)-bd_dom_sf"/>
</dbReference>
<dbReference type="PANTHER" id="PTHR43103:SF5">
    <property type="entry name" value="4-EPIMERASE, PUTATIVE (AFU_ORTHOLOGUE AFUA_7G00360)-RELATED"/>
    <property type="match status" value="1"/>
</dbReference>
<sequence>MRVLVTGGSGRLGRSVVRVLALRGHDVVSVDVSPGPGAPEGVRHRAADLLDGAARTAVFAETRPDAVVHLAGVSVPFARPDTEILDINTRLAWGVLAQAAESGARVAAAASSPTVFGYGAPEWRPRYLPLDEVHPVAPWHSYGLSKVIIEETARALARTHRDCVFASVRPSYVIAPEEWAGAVTQQGHTVAQRLADPALAAPSLFNYVDARDAAELFALVIERPERISSGQVLHASAGDALALRPLTELLPRFHPGTEESAAGLTGSAPAFATGAAERHLGWRPKRHWRTELRGRPDAAQHPDPIA</sequence>
<dbReference type="SUPFAM" id="SSF51735">
    <property type="entry name" value="NAD(P)-binding Rossmann-fold domains"/>
    <property type="match status" value="1"/>
</dbReference>
<evidence type="ECO:0000313" key="6">
    <source>
        <dbReference type="Proteomes" id="UP000589036"/>
    </source>
</evidence>
<keyword evidence="6" id="KW-1185">Reference proteome</keyword>
<name>A0A852TTF6_9ACTN</name>
<accession>A0A852TTF6</accession>
<feature type="domain" description="NAD-dependent epimerase/dehydratase" evidence="4">
    <location>
        <begin position="3"/>
        <end position="232"/>
    </location>
</feature>
<keyword evidence="3" id="KW-0520">NAD</keyword>
<dbReference type="Pfam" id="PF01370">
    <property type="entry name" value="Epimerase"/>
    <property type="match status" value="1"/>
</dbReference>
<dbReference type="PANTHER" id="PTHR43103">
    <property type="entry name" value="NUCLEOSIDE-DIPHOSPHATE-SUGAR EPIMERASE"/>
    <property type="match status" value="1"/>
</dbReference>
<dbReference type="RefSeq" id="WP_179643191.1">
    <property type="nucleotide sequence ID" value="NZ_BAAAYY010000009.1"/>
</dbReference>
<evidence type="ECO:0000256" key="2">
    <source>
        <dbReference type="ARBA" id="ARBA00023002"/>
    </source>
</evidence>
<proteinExistence type="inferred from homology"/>
<evidence type="ECO:0000256" key="3">
    <source>
        <dbReference type="ARBA" id="ARBA00023027"/>
    </source>
</evidence>
<evidence type="ECO:0000256" key="1">
    <source>
        <dbReference type="ARBA" id="ARBA00007637"/>
    </source>
</evidence>
<evidence type="ECO:0000313" key="5">
    <source>
        <dbReference type="EMBL" id="NYE47198.1"/>
    </source>
</evidence>
<dbReference type="GO" id="GO:0016491">
    <property type="term" value="F:oxidoreductase activity"/>
    <property type="evidence" value="ECO:0007669"/>
    <property type="project" value="UniProtKB-KW"/>
</dbReference>
<gene>
    <name evidence="5" type="ORF">HDA32_002318</name>
</gene>
<dbReference type="AlphaFoldDB" id="A0A852TTF6"/>
<organism evidence="5 6">
    <name type="scientific">Spinactinospora alkalitolerans</name>
    <dbReference type="NCBI Taxonomy" id="687207"/>
    <lineage>
        <taxon>Bacteria</taxon>
        <taxon>Bacillati</taxon>
        <taxon>Actinomycetota</taxon>
        <taxon>Actinomycetes</taxon>
        <taxon>Streptosporangiales</taxon>
        <taxon>Nocardiopsidaceae</taxon>
        <taxon>Spinactinospora</taxon>
    </lineage>
</organism>
<dbReference type="Gene3D" id="3.40.50.720">
    <property type="entry name" value="NAD(P)-binding Rossmann-like Domain"/>
    <property type="match status" value="1"/>
</dbReference>
<comment type="similarity">
    <text evidence="1">Belongs to the NAD(P)-dependent epimerase/dehydratase family.</text>
</comment>
<evidence type="ECO:0000259" key="4">
    <source>
        <dbReference type="Pfam" id="PF01370"/>
    </source>
</evidence>
<reference evidence="5 6" key="1">
    <citation type="submission" date="2020-07" db="EMBL/GenBank/DDBJ databases">
        <title>Sequencing the genomes of 1000 actinobacteria strains.</title>
        <authorList>
            <person name="Klenk H.-P."/>
        </authorList>
    </citation>
    <scope>NUCLEOTIDE SEQUENCE [LARGE SCALE GENOMIC DNA]</scope>
    <source>
        <strain evidence="5 6">CXB654</strain>
    </source>
</reference>
<dbReference type="InterPro" id="IPR001509">
    <property type="entry name" value="Epimerase_deHydtase"/>
</dbReference>
<keyword evidence="2" id="KW-0560">Oxidoreductase</keyword>
<dbReference type="EMBL" id="JACCCC010000001">
    <property type="protein sequence ID" value="NYE47198.1"/>
    <property type="molecule type" value="Genomic_DNA"/>
</dbReference>
<protein>
    <submittedName>
        <fullName evidence="5">Nucleoside-diphosphate-sugar epimerase</fullName>
    </submittedName>
</protein>
<dbReference type="Proteomes" id="UP000589036">
    <property type="component" value="Unassembled WGS sequence"/>
</dbReference>
<comment type="caution">
    <text evidence="5">The sequence shown here is derived from an EMBL/GenBank/DDBJ whole genome shotgun (WGS) entry which is preliminary data.</text>
</comment>